<protein>
    <recommendedName>
        <fullName evidence="6 7">Ribonuclease P protein component</fullName>
        <shortName evidence="6">RNase P protein</shortName>
        <shortName evidence="6">RNaseP protein</shortName>
        <ecNumber evidence="6 7">3.1.26.5</ecNumber>
    </recommendedName>
    <alternativeName>
        <fullName evidence="6">Protein C5</fullName>
    </alternativeName>
</protein>
<keyword evidence="1 6" id="KW-0819">tRNA processing</keyword>
<dbReference type="GO" id="GO:0004526">
    <property type="term" value="F:ribonuclease P activity"/>
    <property type="evidence" value="ECO:0007669"/>
    <property type="project" value="UniProtKB-UniRule"/>
</dbReference>
<evidence type="ECO:0000256" key="6">
    <source>
        <dbReference type="HAMAP-Rule" id="MF_00227"/>
    </source>
</evidence>
<name>A0A9X3LWH8_9CORY</name>
<dbReference type="EMBL" id="JAKMUS010000008">
    <property type="protein sequence ID" value="MCZ9294073.1"/>
    <property type="molecule type" value="Genomic_DNA"/>
</dbReference>
<dbReference type="AlphaFoldDB" id="A0A9X3LWH8"/>
<dbReference type="GO" id="GO:0030677">
    <property type="term" value="C:ribonuclease P complex"/>
    <property type="evidence" value="ECO:0007669"/>
    <property type="project" value="TreeGrafter"/>
</dbReference>
<evidence type="ECO:0000313" key="8">
    <source>
        <dbReference type="EMBL" id="MCZ9294073.1"/>
    </source>
</evidence>
<dbReference type="InterPro" id="IPR020568">
    <property type="entry name" value="Ribosomal_Su5_D2-typ_SF"/>
</dbReference>
<keyword evidence="4 6" id="KW-0378">Hydrolase</keyword>
<dbReference type="InterPro" id="IPR000100">
    <property type="entry name" value="RNase_P"/>
</dbReference>
<evidence type="ECO:0000313" key="9">
    <source>
        <dbReference type="Proteomes" id="UP001146468"/>
    </source>
</evidence>
<dbReference type="RefSeq" id="WP_269965501.1">
    <property type="nucleotide sequence ID" value="NZ_JAKMUS010000008.1"/>
</dbReference>
<reference evidence="8" key="1">
    <citation type="submission" date="2022-02" db="EMBL/GenBank/DDBJ databases">
        <title>Corynebacterium sp. from urogenital microbiome.</title>
        <authorList>
            <person name="Cappelli E.A."/>
            <person name="Ribeiro T.G."/>
            <person name="Peixe L."/>
        </authorList>
    </citation>
    <scope>NUCLEOTIDE SEQUENCE</scope>
    <source>
        <strain evidence="8">C8Ua_172</strain>
    </source>
</reference>
<dbReference type="SUPFAM" id="SSF54211">
    <property type="entry name" value="Ribosomal protein S5 domain 2-like"/>
    <property type="match status" value="1"/>
</dbReference>
<comment type="function">
    <text evidence="6">RNaseP catalyzes the removal of the 5'-leader sequence from pre-tRNA to produce the mature 5'-terminus. It can also cleave other RNA substrates such as 4.5S RNA. The protein component plays an auxiliary but essential role in vivo by binding to the 5'-leader sequence and broadening the substrate specificity of the ribozyme.</text>
</comment>
<dbReference type="Gene3D" id="3.30.230.10">
    <property type="match status" value="1"/>
</dbReference>
<sequence length="118" mass="13013">MLPRPHKLTSSADFRHAMRKGGRAGTRTVVVHYYTRTEPIITGGPRFGLVVSKQVGNAVARHRVSRQLRHLCLEIVDKLPRETDVVLRALPASAEASTEDLRKDLANGLKRAAAKHAS</sequence>
<dbReference type="GO" id="GO:0000049">
    <property type="term" value="F:tRNA binding"/>
    <property type="evidence" value="ECO:0007669"/>
    <property type="project" value="UniProtKB-UniRule"/>
</dbReference>
<keyword evidence="5 6" id="KW-0694">RNA-binding</keyword>
<comment type="subunit">
    <text evidence="6">Consists of a catalytic RNA component (M1 or rnpB) and a protein subunit.</text>
</comment>
<dbReference type="InterPro" id="IPR014721">
    <property type="entry name" value="Ribsml_uS5_D2-typ_fold_subgr"/>
</dbReference>
<dbReference type="NCBIfam" id="TIGR00188">
    <property type="entry name" value="rnpA"/>
    <property type="match status" value="1"/>
</dbReference>
<dbReference type="HAMAP" id="MF_00227">
    <property type="entry name" value="RNase_P"/>
    <property type="match status" value="1"/>
</dbReference>
<dbReference type="EC" id="3.1.26.5" evidence="6 7"/>
<evidence type="ECO:0000256" key="4">
    <source>
        <dbReference type="ARBA" id="ARBA00022801"/>
    </source>
</evidence>
<dbReference type="GO" id="GO:0042781">
    <property type="term" value="F:3'-tRNA processing endoribonuclease activity"/>
    <property type="evidence" value="ECO:0007669"/>
    <property type="project" value="TreeGrafter"/>
</dbReference>
<keyword evidence="9" id="KW-1185">Reference proteome</keyword>
<accession>A0A9X3LWH8</accession>
<comment type="catalytic activity">
    <reaction evidence="6">
        <text>Endonucleolytic cleavage of RNA, removing 5'-extranucleotides from tRNA precursor.</text>
        <dbReference type="EC" id="3.1.26.5"/>
    </reaction>
</comment>
<keyword evidence="2 6" id="KW-0540">Nuclease</keyword>
<organism evidence="8 9">
    <name type="scientific">Corynebacterium meitnerae</name>
    <dbReference type="NCBI Taxonomy" id="2913498"/>
    <lineage>
        <taxon>Bacteria</taxon>
        <taxon>Bacillati</taxon>
        <taxon>Actinomycetota</taxon>
        <taxon>Actinomycetes</taxon>
        <taxon>Mycobacteriales</taxon>
        <taxon>Corynebacteriaceae</taxon>
        <taxon>Corynebacterium</taxon>
    </lineage>
</organism>
<dbReference type="GO" id="GO:0001682">
    <property type="term" value="P:tRNA 5'-leader removal"/>
    <property type="evidence" value="ECO:0007669"/>
    <property type="project" value="UniProtKB-UniRule"/>
</dbReference>
<dbReference type="PANTHER" id="PTHR33992">
    <property type="entry name" value="RIBONUCLEASE P PROTEIN COMPONENT"/>
    <property type="match status" value="1"/>
</dbReference>
<dbReference type="Pfam" id="PF00825">
    <property type="entry name" value="Ribonuclease_P"/>
    <property type="match status" value="1"/>
</dbReference>
<evidence type="ECO:0000256" key="7">
    <source>
        <dbReference type="NCBIfam" id="TIGR00188"/>
    </source>
</evidence>
<gene>
    <name evidence="6 8" type="primary">rnpA</name>
    <name evidence="8" type="ORF">L8U60_06195</name>
</gene>
<comment type="similarity">
    <text evidence="6">Belongs to the RnpA family.</text>
</comment>
<evidence type="ECO:0000256" key="2">
    <source>
        <dbReference type="ARBA" id="ARBA00022722"/>
    </source>
</evidence>
<dbReference type="Proteomes" id="UP001146468">
    <property type="component" value="Unassembled WGS sequence"/>
</dbReference>
<evidence type="ECO:0000256" key="5">
    <source>
        <dbReference type="ARBA" id="ARBA00022884"/>
    </source>
</evidence>
<evidence type="ECO:0000256" key="3">
    <source>
        <dbReference type="ARBA" id="ARBA00022759"/>
    </source>
</evidence>
<comment type="caution">
    <text evidence="8">The sequence shown here is derived from an EMBL/GenBank/DDBJ whole genome shotgun (WGS) entry which is preliminary data.</text>
</comment>
<evidence type="ECO:0000256" key="1">
    <source>
        <dbReference type="ARBA" id="ARBA00022694"/>
    </source>
</evidence>
<dbReference type="PANTHER" id="PTHR33992:SF1">
    <property type="entry name" value="RIBONUCLEASE P PROTEIN COMPONENT"/>
    <property type="match status" value="1"/>
</dbReference>
<proteinExistence type="inferred from homology"/>
<keyword evidence="3 6" id="KW-0255">Endonuclease</keyword>